<dbReference type="Pfam" id="PF03881">
    <property type="entry name" value="Fructosamin_kin"/>
    <property type="match status" value="1"/>
</dbReference>
<sequence length="293" mass="34005">MWNTLTQLLSDTLNSPFTLAHKQQLTNSSADHLFKISDGQQQFFVKVAPLASLERLECEAADLELLTKESMFMVPDCLLTGTTLEYSFNVLEWLDLAPHTDQAKALGWRHMGEYLAQLHEKHEQGMFGNERDNFIGITAQPNCWHKKWDVFFSEDRIGWQLQLLAEKGFYFCDIDEFVSQIKDALHHHHIRPSLLHGDFWRGNVGFHGGVPCVYDPACYYGDREVDIAMSRFFGAFPDTFYDAYQSVYPLSEGYEQRERIYNLYHVLNHANIFAGHYLTQAKETIDKVIEEYD</sequence>
<protein>
    <submittedName>
        <fullName evidence="3">Fructosamine kinase family protein</fullName>
    </submittedName>
</protein>
<gene>
    <name evidence="3" type="ORF">WCN91_03100</name>
</gene>
<reference evidence="3 4" key="1">
    <citation type="submission" date="2024-03" db="EMBL/GenBank/DDBJ databases">
        <title>Pseudoalteromonas qingdaonensis sp. nov., isolated from the intestines of marine benthic organisms.</title>
        <authorList>
            <person name="Lin X."/>
            <person name="Fang S."/>
            <person name="Hu X."/>
        </authorList>
    </citation>
    <scope>NUCLEOTIDE SEQUENCE [LARGE SCALE GENOMIC DNA]</scope>
    <source>
        <strain evidence="3 4">YIC-827</strain>
    </source>
</reference>
<evidence type="ECO:0000313" key="4">
    <source>
        <dbReference type="Proteomes" id="UP001447008"/>
    </source>
</evidence>
<evidence type="ECO:0000256" key="2">
    <source>
        <dbReference type="PIRNR" id="PIRNR006221"/>
    </source>
</evidence>
<dbReference type="EMBL" id="JBCGCU010000002">
    <property type="protein sequence ID" value="MEM0514432.1"/>
    <property type="molecule type" value="Genomic_DNA"/>
</dbReference>
<dbReference type="RefSeq" id="WP_342676175.1">
    <property type="nucleotide sequence ID" value="NZ_JBCGCU010000002.1"/>
</dbReference>
<name>A0ABU9MVU5_9GAMM</name>
<dbReference type="InterPro" id="IPR016477">
    <property type="entry name" value="Fructo-/Ketosamine-3-kinase"/>
</dbReference>
<dbReference type="InterPro" id="IPR011009">
    <property type="entry name" value="Kinase-like_dom_sf"/>
</dbReference>
<evidence type="ECO:0000313" key="3">
    <source>
        <dbReference type="EMBL" id="MEM0514432.1"/>
    </source>
</evidence>
<dbReference type="Proteomes" id="UP001447008">
    <property type="component" value="Unassembled WGS sequence"/>
</dbReference>
<dbReference type="SUPFAM" id="SSF56112">
    <property type="entry name" value="Protein kinase-like (PK-like)"/>
    <property type="match status" value="1"/>
</dbReference>
<organism evidence="3 4">
    <name type="scientific">Pseudoalteromonas qingdaonensis</name>
    <dbReference type="NCBI Taxonomy" id="3131913"/>
    <lineage>
        <taxon>Bacteria</taxon>
        <taxon>Pseudomonadati</taxon>
        <taxon>Pseudomonadota</taxon>
        <taxon>Gammaproteobacteria</taxon>
        <taxon>Alteromonadales</taxon>
        <taxon>Pseudoalteromonadaceae</taxon>
        <taxon>Pseudoalteromonas</taxon>
    </lineage>
</organism>
<accession>A0ABU9MVU5</accession>
<dbReference type="PIRSF" id="PIRSF006221">
    <property type="entry name" value="Ketosamine-3-kinase"/>
    <property type="match status" value="1"/>
</dbReference>
<dbReference type="Gene3D" id="3.30.200.20">
    <property type="entry name" value="Phosphorylase Kinase, domain 1"/>
    <property type="match status" value="1"/>
</dbReference>
<comment type="caution">
    <text evidence="3">The sequence shown here is derived from an EMBL/GenBank/DDBJ whole genome shotgun (WGS) entry which is preliminary data.</text>
</comment>
<keyword evidence="2" id="KW-0808">Transferase</keyword>
<evidence type="ECO:0000256" key="1">
    <source>
        <dbReference type="ARBA" id="ARBA00009460"/>
    </source>
</evidence>
<keyword evidence="2 3" id="KW-0418">Kinase</keyword>
<proteinExistence type="inferred from homology"/>
<dbReference type="GO" id="GO:0016301">
    <property type="term" value="F:kinase activity"/>
    <property type="evidence" value="ECO:0007669"/>
    <property type="project" value="UniProtKB-KW"/>
</dbReference>
<dbReference type="PANTHER" id="PTHR12149:SF8">
    <property type="entry name" value="PROTEIN-RIBULOSAMINE 3-KINASE"/>
    <property type="match status" value="1"/>
</dbReference>
<dbReference type="PANTHER" id="PTHR12149">
    <property type="entry name" value="FRUCTOSAMINE 3 KINASE-RELATED PROTEIN"/>
    <property type="match status" value="1"/>
</dbReference>
<comment type="similarity">
    <text evidence="1 2">Belongs to the fructosamine kinase family.</text>
</comment>
<dbReference type="Gene3D" id="3.90.1200.10">
    <property type="match status" value="1"/>
</dbReference>
<keyword evidence="4" id="KW-1185">Reference proteome</keyword>